<gene>
    <name evidence="7" type="ORF">WR25_22500</name>
</gene>
<dbReference type="InterPro" id="IPR027417">
    <property type="entry name" value="P-loop_NTPase"/>
</dbReference>
<evidence type="ECO:0000256" key="4">
    <source>
        <dbReference type="ARBA" id="ARBA00022777"/>
    </source>
</evidence>
<keyword evidence="5" id="KW-0067">ATP-binding</keyword>
<dbReference type="Gene3D" id="3.40.50.300">
    <property type="entry name" value="P-loop containing nucleotide triphosphate hydrolases"/>
    <property type="match status" value="1"/>
</dbReference>
<dbReference type="InterPro" id="IPR045116">
    <property type="entry name" value="Clp1/Grc3"/>
</dbReference>
<dbReference type="GO" id="GO:0051731">
    <property type="term" value="F:polynucleotide 5'-hydroxyl-kinase activity"/>
    <property type="evidence" value="ECO:0007669"/>
    <property type="project" value="InterPro"/>
</dbReference>
<name>A0A2A2JXX6_9BILA</name>
<keyword evidence="3" id="KW-0547">Nucleotide-binding</keyword>
<keyword evidence="2" id="KW-0808">Transferase</keyword>
<evidence type="ECO:0000313" key="8">
    <source>
        <dbReference type="Proteomes" id="UP000218231"/>
    </source>
</evidence>
<dbReference type="PANTHER" id="PTHR12755">
    <property type="entry name" value="CLEAVAGE/POLYADENYLATION FACTOR IA SUBUNIT CLP1P"/>
    <property type="match status" value="1"/>
</dbReference>
<keyword evidence="8" id="KW-1185">Reference proteome</keyword>
<evidence type="ECO:0000256" key="1">
    <source>
        <dbReference type="ARBA" id="ARBA00011003"/>
    </source>
</evidence>
<feature type="domain" description="Clp1 P-loop" evidence="6">
    <location>
        <begin position="211"/>
        <end position="351"/>
    </location>
</feature>
<protein>
    <recommendedName>
        <fullName evidence="6">Clp1 P-loop domain-containing protein</fullName>
    </recommendedName>
</protein>
<dbReference type="GO" id="GO:0005634">
    <property type="term" value="C:nucleus"/>
    <property type="evidence" value="ECO:0007669"/>
    <property type="project" value="TreeGrafter"/>
</dbReference>
<dbReference type="EMBL" id="LIAE01010091">
    <property type="protein sequence ID" value="PAV66462.1"/>
    <property type="molecule type" value="Genomic_DNA"/>
</dbReference>
<comment type="similarity">
    <text evidence="1">Belongs to the Clp1 family. NOL9/GRC3 subfamily.</text>
</comment>
<dbReference type="InterPro" id="IPR032319">
    <property type="entry name" value="CLP1_P"/>
</dbReference>
<dbReference type="PANTHER" id="PTHR12755:SF3">
    <property type="entry name" value="POLYNUCLEOTIDE 5'-HYDROXYL-KINASE NOL9"/>
    <property type="match status" value="1"/>
</dbReference>
<dbReference type="Proteomes" id="UP000218231">
    <property type="component" value="Unassembled WGS sequence"/>
</dbReference>
<proteinExistence type="inferred from homology"/>
<dbReference type="OrthoDB" id="2405412at2759"/>
<dbReference type="GO" id="GO:0005524">
    <property type="term" value="F:ATP binding"/>
    <property type="evidence" value="ECO:0007669"/>
    <property type="project" value="UniProtKB-KW"/>
</dbReference>
<dbReference type="STRING" id="2018661.A0A2A2JXX6"/>
<evidence type="ECO:0000256" key="2">
    <source>
        <dbReference type="ARBA" id="ARBA00022679"/>
    </source>
</evidence>
<organism evidence="7 8">
    <name type="scientific">Diploscapter pachys</name>
    <dbReference type="NCBI Taxonomy" id="2018661"/>
    <lineage>
        <taxon>Eukaryota</taxon>
        <taxon>Metazoa</taxon>
        <taxon>Ecdysozoa</taxon>
        <taxon>Nematoda</taxon>
        <taxon>Chromadorea</taxon>
        <taxon>Rhabditida</taxon>
        <taxon>Rhabditina</taxon>
        <taxon>Rhabditomorpha</taxon>
        <taxon>Rhabditoidea</taxon>
        <taxon>Rhabditidae</taxon>
        <taxon>Diploscapter</taxon>
    </lineage>
</organism>
<reference evidence="7 8" key="1">
    <citation type="journal article" date="2017" name="Curr. Biol.">
        <title>Genome architecture and evolution of a unichromosomal asexual nematode.</title>
        <authorList>
            <person name="Fradin H."/>
            <person name="Zegar C."/>
            <person name="Gutwein M."/>
            <person name="Lucas J."/>
            <person name="Kovtun M."/>
            <person name="Corcoran D."/>
            <person name="Baugh L.R."/>
            <person name="Kiontke K."/>
            <person name="Gunsalus K."/>
            <person name="Fitch D.H."/>
            <person name="Piano F."/>
        </authorList>
    </citation>
    <scope>NUCLEOTIDE SEQUENCE [LARGE SCALE GENOMIC DNA]</scope>
    <source>
        <strain evidence="7">PF1309</strain>
    </source>
</reference>
<evidence type="ECO:0000259" key="6">
    <source>
        <dbReference type="Pfam" id="PF16575"/>
    </source>
</evidence>
<evidence type="ECO:0000256" key="3">
    <source>
        <dbReference type="ARBA" id="ARBA00022741"/>
    </source>
</evidence>
<evidence type="ECO:0000313" key="7">
    <source>
        <dbReference type="EMBL" id="PAV66462.1"/>
    </source>
</evidence>
<sequence length="613" mass="70370">MSTFQMMQNQMLQNNMPQQLPPTFYTFIGKNQMTIVVLQPGRTIYSYGCGLVTLLAGELILDNYTLKDSSWEDFKGLHYAAPFKLCRPATFFAPQTSQSDQYKLKRLELRLKEVMDDYDRVIRYINKGRPTVFLIQPFIRKELKIIEKRVPKFMIDSMPNDEQTRKVRFMFFENEVYTRKTAKEDWHMKDIENCVLRNSGKAQRSVIVPYGSKGAGKSTFMRQLINKFLSNPNSPLVFLLEADPGQTEFLPAGTMSLRRVKAPILDIPACHQEYLKESIMLAYFLGGVDVSKYIDRYKEIFDRLYNEFTVKSPVGSILIVNTMGWIIGPGSHILTHIFTMTHPLVSIYLMGGRMSHDERATVFYVPRNNPPALKVEFKRELFVPRDGKGQGPGPTPAVQREFAMLGYFLSLFSGADLASFFDEPPYGIELKHLTIVQRQDTGYIRDNWWLAAINNKLVALCGVDNNDQRKLKIRHRMLGNEDLPMLAIADNETTMLKFIGFALVRGIDSEAKKLYLHTPLNLEELDEAPLLVRGDNIELPDWFFTSQDVDKAPYFVETYGPSPPSNGNQRINESQQQVAQLYSAFANNSKAHWQKSIEIDIQQVVYFEEVEVA</sequence>
<evidence type="ECO:0000256" key="5">
    <source>
        <dbReference type="ARBA" id="ARBA00022840"/>
    </source>
</evidence>
<keyword evidence="4" id="KW-0418">Kinase</keyword>
<accession>A0A2A2JXX6</accession>
<dbReference type="Pfam" id="PF16575">
    <property type="entry name" value="CLP1_P"/>
    <property type="match status" value="1"/>
</dbReference>
<dbReference type="GO" id="GO:0000448">
    <property type="term" value="P:cleavage in ITS2 between 5.8S rRNA and LSU-rRNA of tricistronic rRNA transcript (SSU-rRNA, 5.8S rRNA, LSU-rRNA)"/>
    <property type="evidence" value="ECO:0007669"/>
    <property type="project" value="TreeGrafter"/>
</dbReference>
<dbReference type="AlphaFoldDB" id="A0A2A2JXX6"/>
<comment type="caution">
    <text evidence="7">The sequence shown here is derived from an EMBL/GenBank/DDBJ whole genome shotgun (WGS) entry which is preliminary data.</text>
</comment>